<evidence type="ECO:0000313" key="1">
    <source>
        <dbReference type="EMBL" id="HHQ80624.1"/>
    </source>
</evidence>
<protein>
    <submittedName>
        <fullName evidence="1">Uncharacterized protein</fullName>
    </submittedName>
</protein>
<comment type="caution">
    <text evidence="1">The sequence shown here is derived from an EMBL/GenBank/DDBJ whole genome shotgun (WGS) entry which is preliminary data.</text>
</comment>
<gene>
    <name evidence="1" type="ORF">ENM78_04140</name>
</gene>
<name>A0A7J3ZKT6_9CREN</name>
<accession>A0A7J3ZKT6</accession>
<sequence length="191" mass="21251">MSETRKRAKLVPMRVDIIEKLRRASESLGIPFRDLVNKVADHGSNLLLLSNGEIEKLEKEYKAMRELSRLGFTLIPVGLLNSLLEECSGESVFGEAVKIGRNIAAVYTLANSISESDIKGLLSVLFPDASEIAMKTEGKRIKIAVVVQGRARRTIELSVRIIDGFLRELGYTKEKEELAPGLAILHYVKEE</sequence>
<organism evidence="1">
    <name type="scientific">Fervidicoccus fontis</name>
    <dbReference type="NCBI Taxonomy" id="683846"/>
    <lineage>
        <taxon>Archaea</taxon>
        <taxon>Thermoproteota</taxon>
        <taxon>Thermoprotei</taxon>
        <taxon>Fervidicoccales</taxon>
        <taxon>Fervidicoccaceae</taxon>
        <taxon>Fervidicoccus</taxon>
    </lineage>
</organism>
<reference evidence="1" key="1">
    <citation type="journal article" date="2020" name="mSystems">
        <title>Genome- and Community-Level Interaction Insights into Carbon Utilization and Element Cycling Functions of Hydrothermarchaeota in Hydrothermal Sediment.</title>
        <authorList>
            <person name="Zhou Z."/>
            <person name="Liu Y."/>
            <person name="Xu W."/>
            <person name="Pan J."/>
            <person name="Luo Z.H."/>
            <person name="Li M."/>
        </authorList>
    </citation>
    <scope>NUCLEOTIDE SEQUENCE [LARGE SCALE GENOMIC DNA]</scope>
    <source>
        <strain evidence="1">SpSt-1116</strain>
    </source>
</reference>
<dbReference type="EMBL" id="DRZC01000057">
    <property type="protein sequence ID" value="HHQ80624.1"/>
    <property type="molecule type" value="Genomic_DNA"/>
</dbReference>
<dbReference type="AlphaFoldDB" id="A0A7J3ZKT6"/>
<proteinExistence type="predicted"/>